<gene>
    <name evidence="1" type="ORF">GCM10022408_15910</name>
</gene>
<dbReference type="RefSeq" id="WP_345072202.1">
    <property type="nucleotide sequence ID" value="NZ_BAABDJ010000009.1"/>
</dbReference>
<comment type="caution">
    <text evidence="1">The sequence shown here is derived from an EMBL/GenBank/DDBJ whole genome shotgun (WGS) entry which is preliminary data.</text>
</comment>
<organism evidence="1 2">
    <name type="scientific">Hymenobacter fastidiosus</name>
    <dbReference type="NCBI Taxonomy" id="486264"/>
    <lineage>
        <taxon>Bacteria</taxon>
        <taxon>Pseudomonadati</taxon>
        <taxon>Bacteroidota</taxon>
        <taxon>Cytophagia</taxon>
        <taxon>Cytophagales</taxon>
        <taxon>Hymenobacteraceae</taxon>
        <taxon>Hymenobacter</taxon>
    </lineage>
</organism>
<reference evidence="2" key="1">
    <citation type="journal article" date="2019" name="Int. J. Syst. Evol. Microbiol.">
        <title>The Global Catalogue of Microorganisms (GCM) 10K type strain sequencing project: providing services to taxonomists for standard genome sequencing and annotation.</title>
        <authorList>
            <consortium name="The Broad Institute Genomics Platform"/>
            <consortium name="The Broad Institute Genome Sequencing Center for Infectious Disease"/>
            <person name="Wu L."/>
            <person name="Ma J."/>
        </authorList>
    </citation>
    <scope>NUCLEOTIDE SEQUENCE [LARGE SCALE GENOMIC DNA]</scope>
    <source>
        <strain evidence="2">JCM 17224</strain>
    </source>
</reference>
<protein>
    <submittedName>
        <fullName evidence="1">Uncharacterized protein</fullName>
    </submittedName>
</protein>
<dbReference type="Proteomes" id="UP001500567">
    <property type="component" value="Unassembled WGS sequence"/>
</dbReference>
<sequence>MTDKQIASVKAKIEKYKKALTADKKYWGGQYHDGQGIRYIIPEQFIKIGDYKGGLRYLNWFDKNFPNDSGYSIFLFEWTFILFKCNNLIKAEQKAHRTFFSNTYLFDKFLGKQPLQLDKNESPNWEYESLVENFAYSRKDTPFIEFANWTEAILNTKNFLDKANEFSEIERQLIDEPAGHRRTELVNRLSKIEYG</sequence>
<accession>A0ABP7S0X9</accession>
<proteinExistence type="predicted"/>
<dbReference type="EMBL" id="BAABDJ010000009">
    <property type="protein sequence ID" value="GAA4004924.1"/>
    <property type="molecule type" value="Genomic_DNA"/>
</dbReference>
<name>A0ABP7S0X9_9BACT</name>
<evidence type="ECO:0000313" key="1">
    <source>
        <dbReference type="EMBL" id="GAA4004924.1"/>
    </source>
</evidence>
<keyword evidence="2" id="KW-1185">Reference proteome</keyword>
<evidence type="ECO:0000313" key="2">
    <source>
        <dbReference type="Proteomes" id="UP001500567"/>
    </source>
</evidence>